<gene>
    <name evidence="2" type="ORF">KQ878_02730</name>
</gene>
<reference evidence="2" key="1">
    <citation type="submission" date="2021-06" db="EMBL/GenBank/DDBJ databases">
        <title>Novel Mycoplasma species detected in California sea lions (Zalophus californianus) from the USA.</title>
        <authorList>
            <person name="Volokhov D.V."/>
            <person name="Furtak V.A."/>
            <person name="Zagorodnyaya T.A."/>
        </authorList>
    </citation>
    <scope>NUCLEOTIDE SEQUENCE [LARGE SCALE GENOMIC DNA]</scope>
    <source>
        <strain evidence="2">CSL 4779</strain>
    </source>
</reference>
<accession>A0ABS6DS01</accession>
<evidence type="ECO:0000313" key="2">
    <source>
        <dbReference type="EMBL" id="MBU4693789.1"/>
    </source>
</evidence>
<dbReference type="EMBL" id="JAHMHK010000004">
    <property type="protein sequence ID" value="MBU4693789.1"/>
    <property type="molecule type" value="Genomic_DNA"/>
</dbReference>
<sequence length="82" mass="8988">MKYQFKKISIAEQVNIYGGSILAVVTAVAPIVFAGISTIANVVKMFMSSSGETKVGNNSIKWNDNNQKSESATQYKTIYLSY</sequence>
<feature type="transmembrane region" description="Helical" evidence="1">
    <location>
        <begin position="21"/>
        <end position="43"/>
    </location>
</feature>
<comment type="caution">
    <text evidence="2">The sequence shown here is derived from an EMBL/GenBank/DDBJ whole genome shotgun (WGS) entry which is preliminary data.</text>
</comment>
<evidence type="ECO:0000256" key="1">
    <source>
        <dbReference type="SAM" id="Phobius"/>
    </source>
</evidence>
<name>A0ABS6DS01_9MOLU</name>
<keyword evidence="1" id="KW-0812">Transmembrane</keyword>
<evidence type="ECO:0000313" key="3">
    <source>
        <dbReference type="Proteomes" id="UP000812267"/>
    </source>
</evidence>
<keyword evidence="3" id="KW-1185">Reference proteome</keyword>
<protein>
    <submittedName>
        <fullName evidence="2">Uncharacterized protein</fullName>
    </submittedName>
</protein>
<dbReference type="Proteomes" id="UP000812267">
    <property type="component" value="Unassembled WGS sequence"/>
</dbReference>
<proteinExistence type="predicted"/>
<keyword evidence="1" id="KW-1133">Transmembrane helix</keyword>
<keyword evidence="1" id="KW-0472">Membrane</keyword>
<dbReference type="RefSeq" id="WP_216505602.1">
    <property type="nucleotide sequence ID" value="NZ_JAHMHJ010000004.1"/>
</dbReference>
<organism evidence="2 3">
    <name type="scientific">Mycoplasma zalophidermidis</name>
    <dbReference type="NCBI Taxonomy" id="398174"/>
    <lineage>
        <taxon>Bacteria</taxon>
        <taxon>Bacillati</taxon>
        <taxon>Mycoplasmatota</taxon>
        <taxon>Mollicutes</taxon>
        <taxon>Mycoplasmataceae</taxon>
        <taxon>Mycoplasma</taxon>
    </lineage>
</organism>